<name>A0A0C1R5H8_9CLOT</name>
<accession>A0A0C1R5H8</accession>
<feature type="DNA-binding region" description="OmpR/PhoB-type" evidence="11">
    <location>
        <begin position="130"/>
        <end position="228"/>
    </location>
</feature>
<keyword evidence="3" id="KW-0963">Cytoplasm</keyword>
<evidence type="ECO:0000256" key="5">
    <source>
        <dbReference type="ARBA" id="ARBA00023012"/>
    </source>
</evidence>
<dbReference type="Proteomes" id="UP000031366">
    <property type="component" value="Unassembled WGS sequence"/>
</dbReference>
<feature type="modified residue" description="4-aspartylphosphate" evidence="10">
    <location>
        <position position="53"/>
    </location>
</feature>
<dbReference type="SMART" id="SM00448">
    <property type="entry name" value="REC"/>
    <property type="match status" value="1"/>
</dbReference>
<dbReference type="GO" id="GO:0032993">
    <property type="term" value="C:protein-DNA complex"/>
    <property type="evidence" value="ECO:0007669"/>
    <property type="project" value="TreeGrafter"/>
</dbReference>
<dbReference type="Pfam" id="PF00486">
    <property type="entry name" value="Trans_reg_C"/>
    <property type="match status" value="1"/>
</dbReference>
<keyword evidence="15" id="KW-1185">Reference proteome</keyword>
<evidence type="ECO:0000259" key="12">
    <source>
        <dbReference type="PROSITE" id="PS50110"/>
    </source>
</evidence>
<evidence type="ECO:0000256" key="4">
    <source>
        <dbReference type="ARBA" id="ARBA00022553"/>
    </source>
</evidence>
<dbReference type="Gene3D" id="1.10.10.10">
    <property type="entry name" value="Winged helix-like DNA-binding domain superfamily/Winged helix DNA-binding domain"/>
    <property type="match status" value="1"/>
</dbReference>
<gene>
    <name evidence="14" type="ORF">U732_2418</name>
</gene>
<evidence type="ECO:0000256" key="1">
    <source>
        <dbReference type="ARBA" id="ARBA00004496"/>
    </source>
</evidence>
<dbReference type="InterPro" id="IPR001867">
    <property type="entry name" value="OmpR/PhoB-type_DNA-bd"/>
</dbReference>
<dbReference type="CDD" id="cd00383">
    <property type="entry name" value="trans_reg_C"/>
    <property type="match status" value="1"/>
</dbReference>
<dbReference type="STRING" id="29341.RSJ17_02515"/>
<dbReference type="GO" id="GO:0006355">
    <property type="term" value="P:regulation of DNA-templated transcription"/>
    <property type="evidence" value="ECO:0007669"/>
    <property type="project" value="InterPro"/>
</dbReference>
<keyword evidence="8" id="KW-0804">Transcription</keyword>
<keyword evidence="7 11" id="KW-0238">DNA-binding</keyword>
<dbReference type="PANTHER" id="PTHR48111:SF31">
    <property type="entry name" value="TRANSCRIPTIONAL REGULATORY PROTEIN YXDJ"/>
    <property type="match status" value="1"/>
</dbReference>
<dbReference type="PANTHER" id="PTHR48111">
    <property type="entry name" value="REGULATOR OF RPOS"/>
    <property type="match status" value="1"/>
</dbReference>
<evidence type="ECO:0000256" key="6">
    <source>
        <dbReference type="ARBA" id="ARBA00023015"/>
    </source>
</evidence>
<dbReference type="GO" id="GO:0005829">
    <property type="term" value="C:cytosol"/>
    <property type="evidence" value="ECO:0007669"/>
    <property type="project" value="TreeGrafter"/>
</dbReference>
<evidence type="ECO:0000259" key="13">
    <source>
        <dbReference type="PROSITE" id="PS51755"/>
    </source>
</evidence>
<comment type="function">
    <text evidence="9">May play the central regulatory role in sporulation. It may be an element of the effector pathway responsible for the activation of sporulation genes in response to nutritional stress. Spo0A may act in concert with spo0H (a sigma factor) to control the expression of some genes that are critical to the sporulation process.</text>
</comment>
<evidence type="ECO:0000256" key="2">
    <source>
        <dbReference type="ARBA" id="ARBA00018672"/>
    </source>
</evidence>
<evidence type="ECO:0000256" key="8">
    <source>
        <dbReference type="ARBA" id="ARBA00023163"/>
    </source>
</evidence>
<dbReference type="Gene3D" id="6.10.250.690">
    <property type="match status" value="1"/>
</dbReference>
<organism evidence="14 15">
    <name type="scientific">Clostridium argentinense CDC 2741</name>
    <dbReference type="NCBI Taxonomy" id="1418104"/>
    <lineage>
        <taxon>Bacteria</taxon>
        <taxon>Bacillati</taxon>
        <taxon>Bacillota</taxon>
        <taxon>Clostridia</taxon>
        <taxon>Eubacteriales</taxon>
        <taxon>Clostridiaceae</taxon>
        <taxon>Clostridium</taxon>
    </lineage>
</organism>
<dbReference type="RefSeq" id="WP_039634756.1">
    <property type="nucleotide sequence ID" value="NZ_AYSO01000018.1"/>
</dbReference>
<dbReference type="Gene3D" id="3.40.50.2300">
    <property type="match status" value="1"/>
</dbReference>
<evidence type="ECO:0000256" key="11">
    <source>
        <dbReference type="PROSITE-ProRule" id="PRU01091"/>
    </source>
</evidence>
<dbReference type="InterPro" id="IPR011006">
    <property type="entry name" value="CheY-like_superfamily"/>
</dbReference>
<dbReference type="EMBL" id="AYSO01000018">
    <property type="protein sequence ID" value="KIE45741.1"/>
    <property type="molecule type" value="Genomic_DNA"/>
</dbReference>
<dbReference type="InterPro" id="IPR036388">
    <property type="entry name" value="WH-like_DNA-bd_sf"/>
</dbReference>
<sequence length="232" mass="27206">MNYKVMIVEDDNNIARLLAEYIERYGYEVVVAEDFDDILEMFKEENPSLVLLDVNLPKFDGYYWCTKIRQISLCPIIFISARDSEMNQVMAIESGADDYITKPFYYEVVLAKIKGNLRRVYGEYSSPANERIVELEGLILYPERFELHFNDKSIVLSKKETELLDTLIRKYPKVATRETLLEKLWDDESFVDDNTLNVNITRTRKRLLEIGIEDGIETLRGSGYKINVTWRK</sequence>
<comment type="subcellular location">
    <subcellularLocation>
        <location evidence="1">Cytoplasm</location>
    </subcellularLocation>
</comment>
<feature type="domain" description="OmpR/PhoB-type" evidence="13">
    <location>
        <begin position="130"/>
        <end position="228"/>
    </location>
</feature>
<dbReference type="SMART" id="SM00862">
    <property type="entry name" value="Trans_reg_C"/>
    <property type="match status" value="1"/>
</dbReference>
<dbReference type="PROSITE" id="PS50110">
    <property type="entry name" value="RESPONSE_REGULATORY"/>
    <property type="match status" value="1"/>
</dbReference>
<comment type="caution">
    <text evidence="14">The sequence shown here is derived from an EMBL/GenBank/DDBJ whole genome shotgun (WGS) entry which is preliminary data.</text>
</comment>
<evidence type="ECO:0000313" key="15">
    <source>
        <dbReference type="Proteomes" id="UP000031366"/>
    </source>
</evidence>
<dbReference type="InterPro" id="IPR016032">
    <property type="entry name" value="Sig_transdc_resp-reg_C-effctor"/>
</dbReference>
<dbReference type="GO" id="GO:0000156">
    <property type="term" value="F:phosphorelay response regulator activity"/>
    <property type="evidence" value="ECO:0007669"/>
    <property type="project" value="TreeGrafter"/>
</dbReference>
<keyword evidence="5" id="KW-0902">Two-component regulatory system</keyword>
<dbReference type="GO" id="GO:0000976">
    <property type="term" value="F:transcription cis-regulatory region binding"/>
    <property type="evidence" value="ECO:0007669"/>
    <property type="project" value="TreeGrafter"/>
</dbReference>
<proteinExistence type="predicted"/>
<reference evidence="14 15" key="1">
    <citation type="journal article" date="2015" name="Infect. Genet. Evol.">
        <title>Genomic sequences of six botulinum neurotoxin-producing strains representing three clostridial species illustrate the mobility and diversity of botulinum neurotoxin genes.</title>
        <authorList>
            <person name="Smith T.J."/>
            <person name="Hill K.K."/>
            <person name="Xie G."/>
            <person name="Foley B.T."/>
            <person name="Williamson C.H."/>
            <person name="Foster J.T."/>
            <person name="Johnson S.L."/>
            <person name="Chertkov O."/>
            <person name="Teshima H."/>
            <person name="Gibbons H.S."/>
            <person name="Johnsky L.A."/>
            <person name="Karavis M.A."/>
            <person name="Smith L.A."/>
        </authorList>
    </citation>
    <scope>NUCLEOTIDE SEQUENCE [LARGE SCALE GENOMIC DNA]</scope>
    <source>
        <strain evidence="14 15">CDC 2741</strain>
    </source>
</reference>
<dbReference type="SUPFAM" id="SSF46894">
    <property type="entry name" value="C-terminal effector domain of the bipartite response regulators"/>
    <property type="match status" value="1"/>
</dbReference>
<keyword evidence="4 10" id="KW-0597">Phosphoprotein</keyword>
<dbReference type="OrthoDB" id="9790442at2"/>
<protein>
    <recommendedName>
        <fullName evidence="2">Stage 0 sporulation protein A homolog</fullName>
    </recommendedName>
</protein>
<evidence type="ECO:0000256" key="9">
    <source>
        <dbReference type="ARBA" id="ARBA00024867"/>
    </source>
</evidence>
<dbReference type="InterPro" id="IPR039420">
    <property type="entry name" value="WalR-like"/>
</dbReference>
<dbReference type="AlphaFoldDB" id="A0A0C1R5H8"/>
<dbReference type="Pfam" id="PF00072">
    <property type="entry name" value="Response_reg"/>
    <property type="match status" value="1"/>
</dbReference>
<evidence type="ECO:0000256" key="10">
    <source>
        <dbReference type="PROSITE-ProRule" id="PRU00169"/>
    </source>
</evidence>
<dbReference type="SUPFAM" id="SSF52172">
    <property type="entry name" value="CheY-like"/>
    <property type="match status" value="1"/>
</dbReference>
<evidence type="ECO:0000313" key="14">
    <source>
        <dbReference type="EMBL" id="KIE45741.1"/>
    </source>
</evidence>
<dbReference type="FunFam" id="3.40.50.2300:FF:000065">
    <property type="entry name" value="DNA-binding response regulator"/>
    <property type="match status" value="1"/>
</dbReference>
<evidence type="ECO:0000256" key="3">
    <source>
        <dbReference type="ARBA" id="ARBA00022490"/>
    </source>
</evidence>
<dbReference type="CDD" id="cd18159">
    <property type="entry name" value="REC_OmpR_NsrR-like"/>
    <property type="match status" value="1"/>
</dbReference>
<evidence type="ECO:0000256" key="7">
    <source>
        <dbReference type="ARBA" id="ARBA00023125"/>
    </source>
</evidence>
<keyword evidence="6" id="KW-0805">Transcription regulation</keyword>
<feature type="domain" description="Response regulatory" evidence="12">
    <location>
        <begin position="4"/>
        <end position="117"/>
    </location>
</feature>
<dbReference type="InterPro" id="IPR001789">
    <property type="entry name" value="Sig_transdc_resp-reg_receiver"/>
</dbReference>
<dbReference type="PROSITE" id="PS51755">
    <property type="entry name" value="OMPR_PHOB"/>
    <property type="match status" value="1"/>
</dbReference>